<proteinExistence type="predicted"/>
<evidence type="ECO:0000313" key="2">
    <source>
        <dbReference type="Proteomes" id="UP000253318"/>
    </source>
</evidence>
<keyword evidence="2" id="KW-1185">Reference proteome</keyword>
<evidence type="ECO:0000313" key="1">
    <source>
        <dbReference type="EMBL" id="RCV59318.1"/>
    </source>
</evidence>
<comment type="caution">
    <text evidence="1">The sequence shown here is derived from an EMBL/GenBank/DDBJ whole genome shotgun (WGS) entry which is preliminary data.</text>
</comment>
<accession>A0A368T6N9</accession>
<organism evidence="1 2">
    <name type="scientific">Marinitenerispora sediminis</name>
    <dbReference type="NCBI Taxonomy" id="1931232"/>
    <lineage>
        <taxon>Bacteria</taxon>
        <taxon>Bacillati</taxon>
        <taxon>Actinomycetota</taxon>
        <taxon>Actinomycetes</taxon>
        <taxon>Streptosporangiales</taxon>
        <taxon>Nocardiopsidaceae</taxon>
        <taxon>Marinitenerispora</taxon>
    </lineage>
</organism>
<reference evidence="1 2" key="1">
    <citation type="submission" date="2018-04" db="EMBL/GenBank/DDBJ databases">
        <title>Novel actinobacteria from marine sediment.</title>
        <authorList>
            <person name="Ng Z.Y."/>
            <person name="Tan G.Y.A."/>
        </authorList>
    </citation>
    <scope>NUCLEOTIDE SEQUENCE [LARGE SCALE GENOMIC DNA]</scope>
    <source>
        <strain evidence="1 2">TPS81</strain>
    </source>
</reference>
<dbReference type="AlphaFoldDB" id="A0A368T6N9"/>
<name>A0A368T6N9_9ACTN</name>
<dbReference type="EMBL" id="QEIN01000063">
    <property type="protein sequence ID" value="RCV59318.1"/>
    <property type="molecule type" value="Genomic_DNA"/>
</dbReference>
<gene>
    <name evidence="1" type="ORF">DEF24_10120</name>
</gene>
<sequence>MTDTTALLRQAARVAREEPDARWHPVADWLDAAVARLEATVHPSWHDVVEPHSVAVARALVEQEPLRADAEHPVDLEAEIERLRGDLDVAMSFAWIVGGELVRVTRLSDAPDGWAVDVEDQTVAVDLDRTQALARAREIAGDA</sequence>
<dbReference type="RefSeq" id="WP_114399274.1">
    <property type="nucleotide sequence ID" value="NZ_QEIM01000115.1"/>
</dbReference>
<dbReference type="Proteomes" id="UP000253318">
    <property type="component" value="Unassembled WGS sequence"/>
</dbReference>
<protein>
    <submittedName>
        <fullName evidence="1">Uncharacterized protein</fullName>
    </submittedName>
</protein>